<dbReference type="AlphaFoldDB" id="A0A923MBE2"/>
<feature type="domain" description="DSBA-like thioredoxin" evidence="3">
    <location>
        <begin position="6"/>
        <end position="193"/>
    </location>
</feature>
<evidence type="ECO:0000313" key="5">
    <source>
        <dbReference type="Proteomes" id="UP000596827"/>
    </source>
</evidence>
<dbReference type="RefSeq" id="WP_187082746.1">
    <property type="nucleotide sequence ID" value="NZ_JACORU010000006.1"/>
</dbReference>
<keyword evidence="1 4" id="KW-0413">Isomerase</keyword>
<evidence type="ECO:0000259" key="3">
    <source>
        <dbReference type="Pfam" id="PF01323"/>
    </source>
</evidence>
<dbReference type="GO" id="GO:0004364">
    <property type="term" value="F:glutathione transferase activity"/>
    <property type="evidence" value="ECO:0007669"/>
    <property type="project" value="TreeGrafter"/>
</dbReference>
<dbReference type="GO" id="GO:1901170">
    <property type="term" value="P:naphthalene catabolic process"/>
    <property type="evidence" value="ECO:0007669"/>
    <property type="project" value="InterPro"/>
</dbReference>
<dbReference type="InterPro" id="IPR014440">
    <property type="entry name" value="HCCAis_GSTk"/>
</dbReference>
<dbReference type="PIRSF" id="PIRSF006386">
    <property type="entry name" value="HCCAis_GSTk"/>
    <property type="match status" value="1"/>
</dbReference>
<comment type="similarity">
    <text evidence="1">Belongs to the GST superfamily. NadH family.</text>
</comment>
<dbReference type="InterPro" id="IPR051924">
    <property type="entry name" value="GST_Kappa/NadH"/>
</dbReference>
<dbReference type="Gene3D" id="3.40.30.10">
    <property type="entry name" value="Glutaredoxin"/>
    <property type="match status" value="1"/>
</dbReference>
<dbReference type="EMBL" id="JACORU010000006">
    <property type="protein sequence ID" value="MBC5766269.1"/>
    <property type="molecule type" value="Genomic_DNA"/>
</dbReference>
<reference evidence="4" key="1">
    <citation type="submission" date="2020-08" db="EMBL/GenBank/DDBJ databases">
        <title>Ramlibacter sp. GTP1 16S ribosomal RNA gene genome sequencing and assembly.</title>
        <authorList>
            <person name="Kang M."/>
        </authorList>
    </citation>
    <scope>NUCLEOTIDE SEQUENCE</scope>
    <source>
        <strain evidence="4">GTP1</strain>
    </source>
</reference>
<gene>
    <name evidence="4" type="ORF">H8R02_17510</name>
</gene>
<dbReference type="EC" id="5.99.1.4" evidence="1"/>
<proteinExistence type="inferred from homology"/>
<accession>A0A923MBE2</accession>
<feature type="active site" description="Nucleophile" evidence="2">
    <location>
        <position position="13"/>
    </location>
</feature>
<dbReference type="InterPro" id="IPR036249">
    <property type="entry name" value="Thioredoxin-like_sf"/>
</dbReference>
<evidence type="ECO:0000313" key="4">
    <source>
        <dbReference type="EMBL" id="MBC5766269.1"/>
    </source>
</evidence>
<dbReference type="PANTHER" id="PTHR42943">
    <property type="entry name" value="GLUTATHIONE S-TRANSFERASE KAPPA"/>
    <property type="match status" value="1"/>
</dbReference>
<dbReference type="CDD" id="cd03022">
    <property type="entry name" value="DsbA_HCCA_Iso"/>
    <property type="match status" value="1"/>
</dbReference>
<dbReference type="InterPro" id="IPR001853">
    <property type="entry name" value="DSBA-like_thioredoxin_dom"/>
</dbReference>
<dbReference type="InterPro" id="IPR044087">
    <property type="entry name" value="NahD-like"/>
</dbReference>
<keyword evidence="5" id="KW-1185">Reference proteome</keyword>
<dbReference type="Pfam" id="PF01323">
    <property type="entry name" value="DSBA"/>
    <property type="match status" value="1"/>
</dbReference>
<dbReference type="SUPFAM" id="SSF52833">
    <property type="entry name" value="Thioredoxin-like"/>
    <property type="match status" value="1"/>
</dbReference>
<evidence type="ECO:0000256" key="2">
    <source>
        <dbReference type="PIRSR" id="PIRSR006386-1"/>
    </source>
</evidence>
<sequence>MAAPLRFHFDFISPYGWFASREIDAIAAKHGREVDWHPMLLGVSVLKVMGLKPLLDTPVKGAYVRRDVLRHARKRGVALGRNLDGPMPSPLAMGRAFCWIRKHHPDVQGASAHAIYDAHWVRGLDLSSAEEIVREVSLPAAVDTGALLAAMATDEPATLLRESVQASLDAGVFGSPTLVVDGEPFWGLDRLGEVDEWLTRGGW</sequence>
<comment type="caution">
    <text evidence="4">The sequence shown here is derived from an EMBL/GenBank/DDBJ whole genome shotgun (WGS) entry which is preliminary data.</text>
</comment>
<dbReference type="PANTHER" id="PTHR42943:SF2">
    <property type="entry name" value="GLUTATHIONE S-TRANSFERASE KAPPA 1"/>
    <property type="match status" value="1"/>
</dbReference>
<name>A0A923MBE2_9BURK</name>
<protein>
    <recommendedName>
        <fullName evidence="1">2-hydroxychromene-2-carboxylate isomerase</fullName>
        <ecNumber evidence="1">5.99.1.4</ecNumber>
    </recommendedName>
</protein>
<comment type="catalytic activity">
    <reaction evidence="1">
        <text>2-hydroxychromene-2-carboxylate = (3E)-4-(2-hydroxyphenyl)-2-oxobut-3-enoate</text>
        <dbReference type="Rhea" id="RHEA:27401"/>
        <dbReference type="ChEBI" id="CHEBI:59350"/>
        <dbReference type="ChEBI" id="CHEBI:59353"/>
        <dbReference type="EC" id="5.99.1.4"/>
    </reaction>
</comment>
<dbReference type="GO" id="GO:0018845">
    <property type="term" value="F:2-hydroxychromene-2-carboxylate isomerase activity"/>
    <property type="evidence" value="ECO:0007669"/>
    <property type="project" value="UniProtKB-UniRule"/>
</dbReference>
<dbReference type="GO" id="GO:0006749">
    <property type="term" value="P:glutathione metabolic process"/>
    <property type="evidence" value="ECO:0007669"/>
    <property type="project" value="TreeGrafter"/>
</dbReference>
<dbReference type="GO" id="GO:0004602">
    <property type="term" value="F:glutathione peroxidase activity"/>
    <property type="evidence" value="ECO:0007669"/>
    <property type="project" value="TreeGrafter"/>
</dbReference>
<organism evidence="4 5">
    <name type="scientific">Ramlibacter albus</name>
    <dbReference type="NCBI Taxonomy" id="2079448"/>
    <lineage>
        <taxon>Bacteria</taxon>
        <taxon>Pseudomonadati</taxon>
        <taxon>Pseudomonadota</taxon>
        <taxon>Betaproteobacteria</taxon>
        <taxon>Burkholderiales</taxon>
        <taxon>Comamonadaceae</taxon>
        <taxon>Ramlibacter</taxon>
    </lineage>
</organism>
<evidence type="ECO:0000256" key="1">
    <source>
        <dbReference type="PIRNR" id="PIRNR006386"/>
    </source>
</evidence>
<dbReference type="Proteomes" id="UP000596827">
    <property type="component" value="Unassembled WGS sequence"/>
</dbReference>